<evidence type="ECO:0000313" key="2">
    <source>
        <dbReference type="Proteomes" id="UP000679179"/>
    </source>
</evidence>
<dbReference type="RefSeq" id="WP_212903573.1">
    <property type="nucleotide sequence ID" value="NZ_BOPZ01000010.1"/>
</dbReference>
<sequence>MSGKKILDDSPICKGCICEFNRLEEARFWSRIMKEHALFIKLGLPADEPKLIAEAQAFFDLFEVLENRLNHVSRINPELLEDLIKAVRAIIAFKKFLLRKIIECKAQPGSNYPLLLDHIRREAMHFLRLLRSPVPEDSLDLLLQEEVFWLRIMKEHIEFIIHLLDPSERELIEDAVQFKKTFSRLLETARDLESMAESEPKNFNTVIRFTEDVIDNTIKLRDFKAAAFELATLCELLSIVSTPLLLDHVRREADKFLDEMDVLLPEVKKCHSTLNKCHV</sequence>
<evidence type="ECO:0008006" key="3">
    <source>
        <dbReference type="Google" id="ProtNLM"/>
    </source>
</evidence>
<dbReference type="InterPro" id="IPR021328">
    <property type="entry name" value="CotB-like"/>
</dbReference>
<dbReference type="EMBL" id="BOPZ01000010">
    <property type="protein sequence ID" value="GIM28856.1"/>
    <property type="molecule type" value="Genomic_DNA"/>
</dbReference>
<accession>A0A919S035</accession>
<protein>
    <recommendedName>
        <fullName evidence="3">DUF2935 domain-containing protein</fullName>
    </recommendedName>
</protein>
<evidence type="ECO:0000313" key="1">
    <source>
        <dbReference type="EMBL" id="GIM28856.1"/>
    </source>
</evidence>
<dbReference type="Proteomes" id="UP000679179">
    <property type="component" value="Unassembled WGS sequence"/>
</dbReference>
<dbReference type="SUPFAM" id="SSF158430">
    <property type="entry name" value="Bacillus cereus metalloprotein-like"/>
    <property type="match status" value="2"/>
</dbReference>
<dbReference type="Gene3D" id="1.20.1260.120">
    <property type="entry name" value="Protein of unknown function DUF2935"/>
    <property type="match status" value="1"/>
</dbReference>
<dbReference type="AlphaFoldDB" id="A0A919S035"/>
<proteinExistence type="predicted"/>
<organism evidence="1 2">
    <name type="scientific">Clostridium polyendosporum</name>
    <dbReference type="NCBI Taxonomy" id="69208"/>
    <lineage>
        <taxon>Bacteria</taxon>
        <taxon>Bacillati</taxon>
        <taxon>Bacillota</taxon>
        <taxon>Clostridia</taxon>
        <taxon>Eubacteriales</taxon>
        <taxon>Clostridiaceae</taxon>
        <taxon>Clostridium</taxon>
    </lineage>
</organism>
<reference evidence="1" key="1">
    <citation type="submission" date="2021-03" db="EMBL/GenBank/DDBJ databases">
        <title>Taxonomic study of Clostridium polyendosporum from meadow-gley soil under rice.</title>
        <authorList>
            <person name="Kobayashi H."/>
            <person name="Tanizawa Y."/>
            <person name="Yagura M."/>
        </authorList>
    </citation>
    <scope>NUCLEOTIDE SEQUENCE</scope>
    <source>
        <strain evidence="1">JCM 30710</strain>
    </source>
</reference>
<comment type="caution">
    <text evidence="1">The sequence shown here is derived from an EMBL/GenBank/DDBJ whole genome shotgun (WGS) entry which is preliminary data.</text>
</comment>
<keyword evidence="2" id="KW-1185">Reference proteome</keyword>
<dbReference type="Pfam" id="PF11155">
    <property type="entry name" value="DUF2935"/>
    <property type="match status" value="2"/>
</dbReference>
<name>A0A919S035_9CLOT</name>
<gene>
    <name evidence="1" type="ORF">CPJCM30710_15220</name>
</gene>